<organism evidence="7 8">
    <name type="scientific">Rhynchospora breviuscula</name>
    <dbReference type="NCBI Taxonomy" id="2022672"/>
    <lineage>
        <taxon>Eukaryota</taxon>
        <taxon>Viridiplantae</taxon>
        <taxon>Streptophyta</taxon>
        <taxon>Embryophyta</taxon>
        <taxon>Tracheophyta</taxon>
        <taxon>Spermatophyta</taxon>
        <taxon>Magnoliopsida</taxon>
        <taxon>Liliopsida</taxon>
        <taxon>Poales</taxon>
        <taxon>Cyperaceae</taxon>
        <taxon>Cyperoideae</taxon>
        <taxon>Rhynchosporeae</taxon>
        <taxon>Rhynchospora</taxon>
    </lineage>
</organism>
<comment type="similarity">
    <text evidence="1 4">Belongs to the universal ribosomal protein uL15 family.</text>
</comment>
<dbReference type="Proteomes" id="UP001151287">
    <property type="component" value="Unassembled WGS sequence"/>
</dbReference>
<sequence length="228" mass="25464">MLPRGLLRGLEVRIHLSKAHPQSPLSSHLNRPLLPSHINEPLVTYKSRSETQPLKPSHSHFPLPFRRLPSPPSDQNQNPSFTMTTRFKKNRKKRGHVSAGHGRIGKHRKHPGGRGNAGGMHHHRILFDKYHPGYFGKVGMRYFHKLRNKFHCPTVNVESLWSMVPEEVKAKANGDAAAPMLDVTQFGYFKVLGKGKLPSQPMVVKAKLISKIAEKKIKAAGGAVVLTA</sequence>
<dbReference type="GO" id="GO:0022625">
    <property type="term" value="C:cytosolic large ribosomal subunit"/>
    <property type="evidence" value="ECO:0007669"/>
    <property type="project" value="TreeGrafter"/>
</dbReference>
<dbReference type="HAMAP" id="MF_01341">
    <property type="entry name" value="Ribosomal_uL15"/>
    <property type="match status" value="1"/>
</dbReference>
<dbReference type="InterPro" id="IPR001196">
    <property type="entry name" value="Ribosomal_uL15_CS"/>
</dbReference>
<dbReference type="InterPro" id="IPR036227">
    <property type="entry name" value="Ribosomal_uL15/eL18_sf"/>
</dbReference>
<evidence type="ECO:0000259" key="6">
    <source>
        <dbReference type="Pfam" id="PF00828"/>
    </source>
</evidence>
<gene>
    <name evidence="7" type="ORF">LUZ63_018684</name>
</gene>
<feature type="compositionally biased region" description="Basic residues" evidence="5">
    <location>
        <begin position="103"/>
        <end position="112"/>
    </location>
</feature>
<dbReference type="GO" id="GO:0006412">
    <property type="term" value="P:translation"/>
    <property type="evidence" value="ECO:0007669"/>
    <property type="project" value="InterPro"/>
</dbReference>
<reference evidence="7" key="1">
    <citation type="journal article" date="2022" name="Cell">
        <title>Repeat-based holocentromeres influence genome architecture and karyotype evolution.</title>
        <authorList>
            <person name="Hofstatter P.G."/>
            <person name="Thangavel G."/>
            <person name="Lux T."/>
            <person name="Neumann P."/>
            <person name="Vondrak T."/>
            <person name="Novak P."/>
            <person name="Zhang M."/>
            <person name="Costa L."/>
            <person name="Castellani M."/>
            <person name="Scott A."/>
            <person name="Toegelov H."/>
            <person name="Fuchs J."/>
            <person name="Mata-Sucre Y."/>
            <person name="Dias Y."/>
            <person name="Vanzela A.L.L."/>
            <person name="Huettel B."/>
            <person name="Almeida C.C.S."/>
            <person name="Simkova H."/>
            <person name="Souza G."/>
            <person name="Pedrosa-Harand A."/>
            <person name="Macas J."/>
            <person name="Mayer K.F.X."/>
            <person name="Houben A."/>
            <person name="Marques A."/>
        </authorList>
    </citation>
    <scope>NUCLEOTIDE SEQUENCE</scope>
    <source>
        <strain evidence="7">RhyBre1mFocal</strain>
    </source>
</reference>
<evidence type="ECO:0000313" key="7">
    <source>
        <dbReference type="EMBL" id="KAJ1687294.1"/>
    </source>
</evidence>
<dbReference type="EMBL" id="JAMQYH010000005">
    <property type="protein sequence ID" value="KAJ1687294.1"/>
    <property type="molecule type" value="Genomic_DNA"/>
</dbReference>
<protein>
    <recommendedName>
        <fullName evidence="6">Large ribosomal subunit protein uL15/eL18 domain-containing protein</fullName>
    </recommendedName>
</protein>
<keyword evidence="8" id="KW-1185">Reference proteome</keyword>
<dbReference type="PANTHER" id="PTHR11721">
    <property type="entry name" value="60S RIBOSOMAL PROTEIN L27A"/>
    <property type="match status" value="1"/>
</dbReference>
<comment type="caution">
    <text evidence="7">The sequence shown here is derived from an EMBL/GenBank/DDBJ whole genome shotgun (WGS) entry which is preliminary data.</text>
</comment>
<dbReference type="PANTHER" id="PTHR11721:SF3">
    <property type="entry name" value="LARGE RIBOSOMAL SUBUNIT PROTEIN UL15"/>
    <property type="match status" value="1"/>
</dbReference>
<dbReference type="OrthoDB" id="61900at2759"/>
<name>A0A9Q0C4V0_9POAL</name>
<keyword evidence="2 4" id="KW-0689">Ribosomal protein</keyword>
<feature type="domain" description="Large ribosomal subunit protein uL15/eL18" evidence="6">
    <location>
        <begin position="154"/>
        <end position="225"/>
    </location>
</feature>
<dbReference type="Pfam" id="PF00828">
    <property type="entry name" value="Ribosomal_L27A"/>
    <property type="match status" value="1"/>
</dbReference>
<feature type="compositionally biased region" description="Basic residues" evidence="5">
    <location>
        <begin position="86"/>
        <end position="96"/>
    </location>
</feature>
<evidence type="ECO:0000256" key="2">
    <source>
        <dbReference type="ARBA" id="ARBA00022980"/>
    </source>
</evidence>
<accession>A0A9Q0C4V0</accession>
<keyword evidence="3 4" id="KW-0687">Ribonucleoprotein</keyword>
<evidence type="ECO:0000256" key="1">
    <source>
        <dbReference type="ARBA" id="ARBA00007320"/>
    </source>
</evidence>
<evidence type="ECO:0000256" key="3">
    <source>
        <dbReference type="ARBA" id="ARBA00023274"/>
    </source>
</evidence>
<evidence type="ECO:0000256" key="5">
    <source>
        <dbReference type="SAM" id="MobiDB-lite"/>
    </source>
</evidence>
<proteinExistence type="inferred from homology"/>
<dbReference type="InterPro" id="IPR030878">
    <property type="entry name" value="Ribosomal_uL15"/>
</dbReference>
<dbReference type="FunFam" id="3.100.10.10:FF:000002">
    <property type="entry name" value="60S ribosomal protein L27a"/>
    <property type="match status" value="1"/>
</dbReference>
<feature type="region of interest" description="Disordered" evidence="5">
    <location>
        <begin position="47"/>
        <end position="116"/>
    </location>
</feature>
<evidence type="ECO:0000256" key="4">
    <source>
        <dbReference type="RuleBase" id="RU003888"/>
    </source>
</evidence>
<dbReference type="GO" id="GO:0003735">
    <property type="term" value="F:structural constituent of ribosome"/>
    <property type="evidence" value="ECO:0007669"/>
    <property type="project" value="InterPro"/>
</dbReference>
<dbReference type="SUPFAM" id="SSF52080">
    <property type="entry name" value="Ribosomal proteins L15p and L18e"/>
    <property type="match status" value="1"/>
</dbReference>
<dbReference type="AlphaFoldDB" id="A0A9Q0C4V0"/>
<dbReference type="InterPro" id="IPR021131">
    <property type="entry name" value="Ribosomal_uL15/eL18"/>
</dbReference>
<dbReference type="PROSITE" id="PS00475">
    <property type="entry name" value="RIBOSOMAL_L15"/>
    <property type="match status" value="1"/>
</dbReference>
<evidence type="ECO:0000313" key="8">
    <source>
        <dbReference type="Proteomes" id="UP001151287"/>
    </source>
</evidence>
<feature type="compositionally biased region" description="Low complexity" evidence="5">
    <location>
        <begin position="61"/>
        <end position="80"/>
    </location>
</feature>
<dbReference type="Gene3D" id="3.100.10.10">
    <property type="match status" value="1"/>
</dbReference>